<protein>
    <recommendedName>
        <fullName evidence="1">DUF7736 domain-containing protein</fullName>
    </recommendedName>
</protein>
<dbReference type="InterPro" id="IPR056638">
    <property type="entry name" value="DUF7736"/>
</dbReference>
<accession>A0ABT0DBS7</accession>
<organism evidence="2 3">
    <name type="scientific">Ancylobacter crimeensis</name>
    <dbReference type="NCBI Taxonomy" id="2579147"/>
    <lineage>
        <taxon>Bacteria</taxon>
        <taxon>Pseudomonadati</taxon>
        <taxon>Pseudomonadota</taxon>
        <taxon>Alphaproteobacteria</taxon>
        <taxon>Hyphomicrobiales</taxon>
        <taxon>Xanthobacteraceae</taxon>
        <taxon>Ancylobacter</taxon>
    </lineage>
</organism>
<dbReference type="Pfam" id="PF24875">
    <property type="entry name" value="DUF7736"/>
    <property type="match status" value="1"/>
</dbReference>
<name>A0ABT0DBS7_9HYPH</name>
<sequence>MLEFMYGEPIYSHQIPRAVRECAPYLLRQFPALADENADDVTAETLGEWSSRVAEKYGTMLSVEPLPAGVHLTCDPISELESMKNPAKH</sequence>
<proteinExistence type="predicted"/>
<keyword evidence="3" id="KW-1185">Reference proteome</keyword>
<reference evidence="2 3" key="1">
    <citation type="submission" date="2022-04" db="EMBL/GenBank/DDBJ databases">
        <authorList>
            <person name="Grouzdev D.S."/>
            <person name="Pantiukh K.S."/>
            <person name="Krutkina M.S."/>
        </authorList>
    </citation>
    <scope>NUCLEOTIDE SEQUENCE [LARGE SCALE GENOMIC DNA]</scope>
    <source>
        <strain evidence="2 3">6x-1</strain>
    </source>
</reference>
<evidence type="ECO:0000259" key="1">
    <source>
        <dbReference type="Pfam" id="PF24875"/>
    </source>
</evidence>
<gene>
    <name evidence="2" type="ORF">MWN34_10845</name>
</gene>
<comment type="caution">
    <text evidence="2">The sequence shown here is derived from an EMBL/GenBank/DDBJ whole genome shotgun (WGS) entry which is preliminary data.</text>
</comment>
<dbReference type="RefSeq" id="WP_247029142.1">
    <property type="nucleotide sequence ID" value="NZ_JALKCH010000006.1"/>
</dbReference>
<dbReference type="EMBL" id="JALKCH010000006">
    <property type="protein sequence ID" value="MCK0197410.1"/>
    <property type="molecule type" value="Genomic_DNA"/>
</dbReference>
<dbReference type="Proteomes" id="UP001203284">
    <property type="component" value="Unassembled WGS sequence"/>
</dbReference>
<evidence type="ECO:0000313" key="2">
    <source>
        <dbReference type="EMBL" id="MCK0197410.1"/>
    </source>
</evidence>
<feature type="domain" description="DUF7736" evidence="1">
    <location>
        <begin position="1"/>
        <end position="35"/>
    </location>
</feature>
<evidence type="ECO:0000313" key="3">
    <source>
        <dbReference type="Proteomes" id="UP001203284"/>
    </source>
</evidence>